<name>A0A3P7N1I3_CYLGO</name>
<proteinExistence type="predicted"/>
<dbReference type="Proteomes" id="UP000271889">
    <property type="component" value="Unassembled WGS sequence"/>
</dbReference>
<keyword evidence="2" id="KW-1185">Reference proteome</keyword>
<reference evidence="1 2" key="1">
    <citation type="submission" date="2018-11" db="EMBL/GenBank/DDBJ databases">
        <authorList>
            <consortium name="Pathogen Informatics"/>
        </authorList>
    </citation>
    <scope>NUCLEOTIDE SEQUENCE [LARGE SCALE GENOMIC DNA]</scope>
</reference>
<dbReference type="AlphaFoldDB" id="A0A3P7N1I3"/>
<sequence length="61" mass="7097">MPSLKDRYKEPFSEAADDNPVTVRFHCRGNCCDHHEWCRFWASVGECKLYRGKIGCICLNC</sequence>
<evidence type="ECO:0000313" key="2">
    <source>
        <dbReference type="Proteomes" id="UP000271889"/>
    </source>
</evidence>
<evidence type="ECO:0000313" key="1">
    <source>
        <dbReference type="EMBL" id="VDN24761.1"/>
    </source>
</evidence>
<dbReference type="OrthoDB" id="5783007at2759"/>
<protein>
    <submittedName>
        <fullName evidence="1">Uncharacterized protein</fullName>
    </submittedName>
</protein>
<gene>
    <name evidence="1" type="ORF">CGOC_LOCUS9909</name>
</gene>
<accession>A0A3P7N1I3</accession>
<organism evidence="1 2">
    <name type="scientific">Cylicostephanus goldi</name>
    <name type="common">Nematode worm</name>
    <dbReference type="NCBI Taxonomy" id="71465"/>
    <lineage>
        <taxon>Eukaryota</taxon>
        <taxon>Metazoa</taxon>
        <taxon>Ecdysozoa</taxon>
        <taxon>Nematoda</taxon>
        <taxon>Chromadorea</taxon>
        <taxon>Rhabditida</taxon>
        <taxon>Rhabditina</taxon>
        <taxon>Rhabditomorpha</taxon>
        <taxon>Strongyloidea</taxon>
        <taxon>Strongylidae</taxon>
        <taxon>Cylicostephanus</taxon>
    </lineage>
</organism>
<dbReference type="EMBL" id="UYRV01108905">
    <property type="protein sequence ID" value="VDN24761.1"/>
    <property type="molecule type" value="Genomic_DNA"/>
</dbReference>